<dbReference type="SUPFAM" id="SSF55120">
    <property type="entry name" value="Pseudouridine synthase"/>
    <property type="match status" value="1"/>
</dbReference>
<dbReference type="PANTHER" id="PTHR13326:SF21">
    <property type="entry name" value="PSEUDOURIDYLATE SYNTHASE PUS7L"/>
    <property type="match status" value="1"/>
</dbReference>
<evidence type="ECO:0000256" key="2">
    <source>
        <dbReference type="ARBA" id="ARBA00007953"/>
    </source>
</evidence>
<dbReference type="Pfam" id="PF23943">
    <property type="entry name" value="PUS7L_N"/>
    <property type="match status" value="1"/>
</dbReference>
<reference evidence="10" key="2">
    <citation type="submission" date="2025-09" db="UniProtKB">
        <authorList>
            <consortium name="Ensembl"/>
        </authorList>
    </citation>
    <scope>IDENTIFICATION</scope>
</reference>
<dbReference type="InterPro" id="IPR011760">
    <property type="entry name" value="PsdUridine_synth_TruD_insert"/>
</dbReference>
<dbReference type="GO" id="GO:0005634">
    <property type="term" value="C:nucleus"/>
    <property type="evidence" value="ECO:0007669"/>
    <property type="project" value="TreeGrafter"/>
</dbReference>
<dbReference type="GO" id="GO:0009982">
    <property type="term" value="F:pseudouridine synthase activity"/>
    <property type="evidence" value="ECO:0007669"/>
    <property type="project" value="InterPro"/>
</dbReference>
<dbReference type="Proteomes" id="UP000261540">
    <property type="component" value="Unplaced"/>
</dbReference>
<evidence type="ECO:0000259" key="9">
    <source>
        <dbReference type="PROSITE" id="PS50984"/>
    </source>
</evidence>
<dbReference type="Ensembl" id="ENSPKIT00000030974.1">
    <property type="protein sequence ID" value="ENSPKIP00000006937.1"/>
    <property type="gene ID" value="ENSPKIG00000023027.1"/>
</dbReference>
<sequence>MDQVEITCSSVSCFISNHEGFQGSIKHFTSDFVVTEINIDGQMVYAESLAKSHSEPLLCSGNRQRGRNCEPKTDQTEGSALTDSSREERASQQGATDHAFSACVNMWEQHHDLEQILGRSANDELEKFAMENSLCYNHNAGENPGREHISLGTFPDKHQRANVHRAVRHTFPHLMTITTKNEITVKQNPDYKELSCLVSEEESQDFFRFIDAKVPDSVFTFKSDDNKEHRKAVHHLLSKRFGKLVEAKSFTGVNSGEMRGATVKVRFRERKRTAADCVEEDIVYTAFVLKKENLETLEAISYMAASLGVLSSDFTYAGIKDKRAITYQSMVVKKIPPERLREKCPDFEKRGICLSSIHPVSQPLSLGRLWGNHFDLVVRDLRPHCTDLRSDLAQLVDEAVDNIKINGFVNYYGPQRFGTSQTVQSDRVGLALLKQDVVMAIRLFFTPEDGGGDPSNRAKRHFLETGNAKESLALMPEQKPRERLLLRALHRYGPGQDGCTRAWLSLPHGMRVFYTHAYCSRLWNEAATYRLRQLGRHVVQGDLVWEDRERGEGGKQSARRIHVVSAVEAVDGVYSLRQVVLPMPGNTVKYPENIVGDWYQERLASDELQDCRFRVVPLKLNLPGCYRPLLAYPQNLTHKLQGHSTSLQTQDYSDHTTAPNLTLSFDLDSSCYATVCLWEIMKCEL</sequence>
<dbReference type="InterPro" id="IPR020103">
    <property type="entry name" value="PsdUridine_synth_cat_dom_sf"/>
</dbReference>
<evidence type="ECO:0000256" key="4">
    <source>
        <dbReference type="ARBA" id="ARBA00023235"/>
    </source>
</evidence>
<feature type="domain" description="TRUD" evidence="9">
    <location>
        <begin position="407"/>
        <end position="632"/>
    </location>
</feature>
<dbReference type="OrthoDB" id="447290at2759"/>
<comment type="similarity">
    <text evidence="2">Belongs to the pseudouridine synthase TruD family.</text>
</comment>
<dbReference type="PIRSF" id="PIRSF037016">
    <property type="entry name" value="Pseudouridin_synth_euk_prd"/>
    <property type="match status" value="1"/>
</dbReference>
<dbReference type="NCBIfam" id="TIGR00094">
    <property type="entry name" value="tRNA_TruD_broad"/>
    <property type="match status" value="1"/>
</dbReference>
<evidence type="ECO:0000256" key="7">
    <source>
        <dbReference type="ARBA" id="ARBA00079696"/>
    </source>
</evidence>
<keyword evidence="3" id="KW-0507">mRNA processing</keyword>
<accession>A0A3B3QJK1</accession>
<dbReference type="PANTHER" id="PTHR13326">
    <property type="entry name" value="TRNA PSEUDOURIDINE SYNTHASE D"/>
    <property type="match status" value="1"/>
</dbReference>
<protein>
    <recommendedName>
        <fullName evidence="6">Pseudouridylate synthase PUS7L</fullName>
    </recommendedName>
    <alternativeName>
        <fullName evidence="7">Pseudouridylate synthase 7 homolog-like protein</fullName>
    </alternativeName>
</protein>
<dbReference type="Pfam" id="PF01142">
    <property type="entry name" value="TruD"/>
    <property type="match status" value="1"/>
</dbReference>
<dbReference type="GO" id="GO:0003723">
    <property type="term" value="F:RNA binding"/>
    <property type="evidence" value="ECO:0007669"/>
    <property type="project" value="InterPro"/>
</dbReference>
<evidence type="ECO:0000313" key="11">
    <source>
        <dbReference type="Proteomes" id="UP000261540"/>
    </source>
</evidence>
<name>A0A3B3QJK1_9TELE</name>
<evidence type="ECO:0000256" key="6">
    <source>
        <dbReference type="ARBA" id="ARBA00067866"/>
    </source>
</evidence>
<dbReference type="InterPro" id="IPR056963">
    <property type="entry name" value="PUS7L_N"/>
</dbReference>
<dbReference type="GO" id="GO:0006397">
    <property type="term" value="P:mRNA processing"/>
    <property type="evidence" value="ECO:0007669"/>
    <property type="project" value="UniProtKB-KW"/>
</dbReference>
<comment type="function">
    <text evidence="5">Pseudouridine synthase that catalyzes pseudouridylation of mRNAs.</text>
</comment>
<organism evidence="10 11">
    <name type="scientific">Paramormyrops kingsleyae</name>
    <dbReference type="NCBI Taxonomy" id="1676925"/>
    <lineage>
        <taxon>Eukaryota</taxon>
        <taxon>Metazoa</taxon>
        <taxon>Chordata</taxon>
        <taxon>Craniata</taxon>
        <taxon>Vertebrata</taxon>
        <taxon>Euteleostomi</taxon>
        <taxon>Actinopterygii</taxon>
        <taxon>Neopterygii</taxon>
        <taxon>Teleostei</taxon>
        <taxon>Osteoglossocephala</taxon>
        <taxon>Osteoglossomorpha</taxon>
        <taxon>Osteoglossiformes</taxon>
        <taxon>Mormyridae</taxon>
        <taxon>Paramormyrops</taxon>
    </lineage>
</organism>
<dbReference type="GeneTree" id="ENSGT00530000063554"/>
<dbReference type="Gene3D" id="3.30.2350.20">
    <property type="entry name" value="TruD, catalytic domain"/>
    <property type="match status" value="2"/>
</dbReference>
<proteinExistence type="inferred from homology"/>
<keyword evidence="4" id="KW-0413">Isomerase</keyword>
<dbReference type="InterPro" id="IPR056961">
    <property type="entry name" value="R3H_PUS7L"/>
</dbReference>
<dbReference type="KEGG" id="pki:111833294"/>
<keyword evidence="11" id="KW-1185">Reference proteome</keyword>
<dbReference type="STRING" id="1676925.ENSPKIP00000006937"/>
<evidence type="ECO:0000313" key="10">
    <source>
        <dbReference type="Ensembl" id="ENSPKIP00000006937.1"/>
    </source>
</evidence>
<dbReference type="SMR" id="A0A3B3QJK1"/>
<dbReference type="CTD" id="83448"/>
<evidence type="ECO:0000256" key="8">
    <source>
        <dbReference type="SAM" id="MobiDB-lite"/>
    </source>
</evidence>
<dbReference type="AlphaFoldDB" id="A0A3B3QJK1"/>
<dbReference type="PROSITE" id="PS50984">
    <property type="entry name" value="TRUD"/>
    <property type="match status" value="1"/>
</dbReference>
<dbReference type="InterPro" id="IPR001656">
    <property type="entry name" value="PsdUridine_synth_TruD"/>
</dbReference>
<dbReference type="InterPro" id="IPR042214">
    <property type="entry name" value="TruD_catalytic"/>
</dbReference>
<feature type="region of interest" description="Disordered" evidence="8">
    <location>
        <begin position="60"/>
        <end position="95"/>
    </location>
</feature>
<evidence type="ECO:0000256" key="1">
    <source>
        <dbReference type="ARBA" id="ARBA00001166"/>
    </source>
</evidence>
<dbReference type="CDD" id="cd02576">
    <property type="entry name" value="PseudoU_synth_ScPUS7"/>
    <property type="match status" value="1"/>
</dbReference>
<evidence type="ECO:0000256" key="5">
    <source>
        <dbReference type="ARBA" id="ARBA00057241"/>
    </source>
</evidence>
<dbReference type="Pfam" id="PF25094">
    <property type="entry name" value="R3H_PUS7L"/>
    <property type="match status" value="1"/>
</dbReference>
<dbReference type="GO" id="GO:0001522">
    <property type="term" value="P:pseudouridine synthesis"/>
    <property type="evidence" value="ECO:0007669"/>
    <property type="project" value="InterPro"/>
</dbReference>
<comment type="catalytic activity">
    <reaction evidence="1">
        <text>a uridine in mRNA = a pseudouridine in mRNA</text>
        <dbReference type="Rhea" id="RHEA:56644"/>
        <dbReference type="Rhea" id="RHEA-COMP:14658"/>
        <dbReference type="Rhea" id="RHEA-COMP:14659"/>
        <dbReference type="ChEBI" id="CHEBI:65314"/>
        <dbReference type="ChEBI" id="CHEBI:65315"/>
    </reaction>
</comment>
<reference evidence="10" key="1">
    <citation type="submission" date="2025-08" db="UniProtKB">
        <authorList>
            <consortium name="Ensembl"/>
        </authorList>
    </citation>
    <scope>IDENTIFICATION</scope>
</reference>
<evidence type="ECO:0000256" key="3">
    <source>
        <dbReference type="ARBA" id="ARBA00022664"/>
    </source>
</evidence>
<dbReference type="FunFam" id="3.30.2350.20:FF:000005">
    <property type="entry name" value="pseudouridylate synthase 7 homolog-like protein"/>
    <property type="match status" value="1"/>
</dbReference>